<dbReference type="Pfam" id="PF05635">
    <property type="entry name" value="23S_rRNA_IVP"/>
    <property type="match status" value="1"/>
</dbReference>
<dbReference type="STRING" id="1797457.A2160_00630"/>
<dbReference type="PANTHER" id="PTHR38471:SF2">
    <property type="entry name" value="FOUR HELIX BUNDLE PROTEIN"/>
    <property type="match status" value="1"/>
</dbReference>
<dbReference type="Gene3D" id="1.20.1440.60">
    <property type="entry name" value="23S rRNA-intervening sequence"/>
    <property type="match status" value="1"/>
</dbReference>
<evidence type="ECO:0008006" key="3">
    <source>
        <dbReference type="Google" id="ProtNLM"/>
    </source>
</evidence>
<gene>
    <name evidence="1" type="ORF">A2160_00630</name>
</gene>
<evidence type="ECO:0000313" key="1">
    <source>
        <dbReference type="EMBL" id="OGD62303.1"/>
    </source>
</evidence>
<sequence length="120" mass="13698">MRSYKELIVWQKSIELAVVVFEVTKKFPQSELYGLVSQMRRAATSIPSNIAEGYNRGSKLEYKKFLQNAYGSAAELETQLIISIKTGLSKQNNFEKLTNSLVEILKMLNKMITTLKFKSL</sequence>
<organism evidence="1 2">
    <name type="scientific">Candidatus Beckwithbacteria bacterium RBG_13_42_9</name>
    <dbReference type="NCBI Taxonomy" id="1797457"/>
    <lineage>
        <taxon>Bacteria</taxon>
        <taxon>Candidatus Beckwithiibacteriota</taxon>
    </lineage>
</organism>
<dbReference type="NCBIfam" id="NF008911">
    <property type="entry name" value="PRK12275.1-2"/>
    <property type="match status" value="1"/>
</dbReference>
<comment type="caution">
    <text evidence="1">The sequence shown here is derived from an EMBL/GenBank/DDBJ whole genome shotgun (WGS) entry which is preliminary data.</text>
</comment>
<evidence type="ECO:0000313" key="2">
    <source>
        <dbReference type="Proteomes" id="UP000177006"/>
    </source>
</evidence>
<dbReference type="InterPro" id="IPR036583">
    <property type="entry name" value="23S_rRNA_IVS_sf"/>
</dbReference>
<reference evidence="1 2" key="1">
    <citation type="journal article" date="2016" name="Nat. Commun.">
        <title>Thousands of microbial genomes shed light on interconnected biogeochemical processes in an aquifer system.</title>
        <authorList>
            <person name="Anantharaman K."/>
            <person name="Brown C.T."/>
            <person name="Hug L.A."/>
            <person name="Sharon I."/>
            <person name="Castelle C.J."/>
            <person name="Probst A.J."/>
            <person name="Thomas B.C."/>
            <person name="Singh A."/>
            <person name="Wilkins M.J."/>
            <person name="Karaoz U."/>
            <person name="Brodie E.L."/>
            <person name="Williams K.H."/>
            <person name="Hubbard S.S."/>
            <person name="Banfield J.F."/>
        </authorList>
    </citation>
    <scope>NUCLEOTIDE SEQUENCE [LARGE SCALE GENOMIC DNA]</scope>
</reference>
<dbReference type="EMBL" id="MEZK01000023">
    <property type="protein sequence ID" value="OGD62303.1"/>
    <property type="molecule type" value="Genomic_DNA"/>
</dbReference>
<dbReference type="PANTHER" id="PTHR38471">
    <property type="entry name" value="FOUR HELIX BUNDLE PROTEIN"/>
    <property type="match status" value="1"/>
</dbReference>
<dbReference type="CDD" id="cd16377">
    <property type="entry name" value="23S_rRNA_IVP_like"/>
    <property type="match status" value="1"/>
</dbReference>
<dbReference type="NCBIfam" id="TIGR02436">
    <property type="entry name" value="four helix bundle protein"/>
    <property type="match status" value="1"/>
</dbReference>
<protein>
    <recommendedName>
        <fullName evidence="3">Four helix bundle protein</fullName>
    </recommendedName>
</protein>
<dbReference type="AlphaFoldDB" id="A0A1F5E4L2"/>
<name>A0A1F5E4L2_9BACT</name>
<dbReference type="SUPFAM" id="SSF158446">
    <property type="entry name" value="IVS-encoded protein-like"/>
    <property type="match status" value="1"/>
</dbReference>
<dbReference type="Proteomes" id="UP000177006">
    <property type="component" value="Unassembled WGS sequence"/>
</dbReference>
<accession>A0A1F5E4L2</accession>
<dbReference type="InterPro" id="IPR012657">
    <property type="entry name" value="23S_rRNA-intervening_sequence"/>
</dbReference>
<proteinExistence type="predicted"/>